<keyword evidence="3" id="KW-1185">Reference proteome</keyword>
<feature type="compositionally biased region" description="Basic residues" evidence="1">
    <location>
        <begin position="15"/>
        <end position="28"/>
    </location>
</feature>
<dbReference type="OrthoDB" id="6425771at2759"/>
<sequence length="237" mass="27118">MYAAAGGASLASRQARQKQKQNKQKQQKQNKATELASRPPQAKQFQNYTDPLVPRLSRVERGTLKPTPQNERRHSASNYHLKEPHHRSKIRESPSISIPVQNTPTTALPHSPQHQHLPLFSTPSLQSQLPQIFIPEDGNLERRCSFVRQVEEMEKHQEQGLLDNCNHICNFEFKERPWITSSIRNSTGMPSEAWSTLFLSARRAERHGRNEKETDAVHSPRKRGNTASNKRKLITDG</sequence>
<reference evidence="2" key="1">
    <citation type="submission" date="2022-01" db="EMBL/GenBank/DDBJ databases">
        <authorList>
            <person name="King R."/>
        </authorList>
    </citation>
    <scope>NUCLEOTIDE SEQUENCE</scope>
</reference>
<evidence type="ECO:0000256" key="1">
    <source>
        <dbReference type="SAM" id="MobiDB-lite"/>
    </source>
</evidence>
<gene>
    <name evidence="2" type="ORF">PSYICH_LOCUS10508</name>
</gene>
<evidence type="ECO:0000313" key="3">
    <source>
        <dbReference type="Proteomes" id="UP001153636"/>
    </source>
</evidence>
<dbReference type="AlphaFoldDB" id="A0A9P0CW49"/>
<protein>
    <submittedName>
        <fullName evidence="2">Uncharacterized protein</fullName>
    </submittedName>
</protein>
<evidence type="ECO:0000313" key="2">
    <source>
        <dbReference type="EMBL" id="CAH1109366.1"/>
    </source>
</evidence>
<feature type="region of interest" description="Disordered" evidence="1">
    <location>
        <begin position="204"/>
        <end position="237"/>
    </location>
</feature>
<feature type="compositionally biased region" description="Basic residues" evidence="1">
    <location>
        <begin position="219"/>
        <end position="237"/>
    </location>
</feature>
<feature type="region of interest" description="Disordered" evidence="1">
    <location>
        <begin position="1"/>
        <end position="120"/>
    </location>
</feature>
<feature type="compositionally biased region" description="Polar residues" evidence="1">
    <location>
        <begin position="94"/>
        <end position="114"/>
    </location>
</feature>
<organism evidence="2 3">
    <name type="scientific">Psylliodes chrysocephalus</name>
    <dbReference type="NCBI Taxonomy" id="3402493"/>
    <lineage>
        <taxon>Eukaryota</taxon>
        <taxon>Metazoa</taxon>
        <taxon>Ecdysozoa</taxon>
        <taxon>Arthropoda</taxon>
        <taxon>Hexapoda</taxon>
        <taxon>Insecta</taxon>
        <taxon>Pterygota</taxon>
        <taxon>Neoptera</taxon>
        <taxon>Endopterygota</taxon>
        <taxon>Coleoptera</taxon>
        <taxon>Polyphaga</taxon>
        <taxon>Cucujiformia</taxon>
        <taxon>Chrysomeloidea</taxon>
        <taxon>Chrysomelidae</taxon>
        <taxon>Galerucinae</taxon>
        <taxon>Alticini</taxon>
        <taxon>Psylliodes</taxon>
    </lineage>
</organism>
<accession>A0A9P0CW49</accession>
<proteinExistence type="predicted"/>
<dbReference type="EMBL" id="OV651816">
    <property type="protein sequence ID" value="CAH1109366.1"/>
    <property type="molecule type" value="Genomic_DNA"/>
</dbReference>
<feature type="compositionally biased region" description="Basic and acidic residues" evidence="1">
    <location>
        <begin position="207"/>
        <end position="218"/>
    </location>
</feature>
<name>A0A9P0CW49_9CUCU</name>
<dbReference type="Proteomes" id="UP001153636">
    <property type="component" value="Chromosome 4"/>
</dbReference>